<name>A0A7S1I1T4_9EUGL</name>
<reference evidence="1" key="1">
    <citation type="submission" date="2021-01" db="EMBL/GenBank/DDBJ databases">
        <authorList>
            <person name="Corre E."/>
            <person name="Pelletier E."/>
            <person name="Niang G."/>
            <person name="Scheremetjew M."/>
            <person name="Finn R."/>
            <person name="Kale V."/>
            <person name="Holt S."/>
            <person name="Cochrane G."/>
            <person name="Meng A."/>
            <person name="Brown T."/>
            <person name="Cohen L."/>
        </authorList>
    </citation>
    <scope>NUCLEOTIDE SEQUENCE</scope>
    <source>
        <strain evidence="1">NIES-381</strain>
    </source>
</reference>
<protein>
    <submittedName>
        <fullName evidence="1">Uncharacterized protein</fullName>
    </submittedName>
</protein>
<accession>A0A7S1I1T4</accession>
<gene>
    <name evidence="1" type="ORF">EGYM00392_LOCUS9256</name>
</gene>
<sequence>MTLRSCNAVVSDDVLEVICEYLGASCTSGVMCTSNEWREFLMNRMEFIVHEKSQSLRDVFTPIRGEECTLCICNQFKTAQEQLQTMPAVYQTLLASHFGRISHCPFEVKKGAVSVQIVKKMVDFRSMGSFPVRYCAIRRRWKCDDRSKAPLNPS</sequence>
<dbReference type="AlphaFoldDB" id="A0A7S1I1T4"/>
<organism evidence="1">
    <name type="scientific">Eutreptiella gymnastica</name>
    <dbReference type="NCBI Taxonomy" id="73025"/>
    <lineage>
        <taxon>Eukaryota</taxon>
        <taxon>Discoba</taxon>
        <taxon>Euglenozoa</taxon>
        <taxon>Euglenida</taxon>
        <taxon>Spirocuta</taxon>
        <taxon>Euglenophyceae</taxon>
        <taxon>Eutreptiales</taxon>
        <taxon>Eutreptiaceae</taxon>
        <taxon>Eutreptiella</taxon>
    </lineage>
</organism>
<proteinExistence type="predicted"/>
<dbReference type="EMBL" id="HBGA01025008">
    <property type="protein sequence ID" value="CAD8998186.1"/>
    <property type="molecule type" value="Transcribed_RNA"/>
</dbReference>
<evidence type="ECO:0000313" key="1">
    <source>
        <dbReference type="EMBL" id="CAD8998186.1"/>
    </source>
</evidence>